<keyword evidence="3" id="KW-1185">Reference proteome</keyword>
<dbReference type="GO" id="GO:0003684">
    <property type="term" value="F:damaged DNA binding"/>
    <property type="evidence" value="ECO:0007669"/>
    <property type="project" value="InterPro"/>
</dbReference>
<dbReference type="OrthoDB" id="300780at2759"/>
<dbReference type="HOGENOM" id="CLU_052403_0_0_1"/>
<dbReference type="AlphaFoldDB" id="S7XTE6"/>
<reference evidence="3" key="1">
    <citation type="journal article" date="2013" name="PLoS Genet.">
        <title>The genome of Spraguea lophii and the basis of host-microsporidian interactions.</title>
        <authorList>
            <person name="Campbell S.E."/>
            <person name="Williams T.A."/>
            <person name="Yousuf A."/>
            <person name="Soanes D.M."/>
            <person name="Paszkiewicz K.H."/>
            <person name="Williams B.A.P."/>
        </authorList>
    </citation>
    <scope>NUCLEOTIDE SEQUENCE [LARGE SCALE GENOMIC DNA]</scope>
    <source>
        <strain evidence="3">42_110</strain>
    </source>
</reference>
<dbReference type="GO" id="GO:0071942">
    <property type="term" value="C:XPC complex"/>
    <property type="evidence" value="ECO:0007669"/>
    <property type="project" value="TreeGrafter"/>
</dbReference>
<dbReference type="PANTHER" id="PTHR12135">
    <property type="entry name" value="DNA REPAIR PROTEIN XP-C / RAD4"/>
    <property type="match status" value="1"/>
</dbReference>
<name>S7XTE6_SPRLO</name>
<evidence type="ECO:0000259" key="1">
    <source>
        <dbReference type="SMART" id="SM01030"/>
    </source>
</evidence>
<dbReference type="SMART" id="SM01030">
    <property type="entry name" value="BHD_1"/>
    <property type="match status" value="1"/>
</dbReference>
<feature type="domain" description="Rad4 beta-hairpin" evidence="1">
    <location>
        <begin position="217"/>
        <end position="268"/>
    </location>
</feature>
<sequence length="419" mass="49984">MDSDSNWNEILHDENEIFVEENVKIEKTSIEEEKIKILNKILNILFLLNKNNIKFNTASTSSEKVVNEVELFLKNNIKEKELYILHIEIFHILNNLKIPCRIYFDLNLNTIIEYITYKHCISKNNLSGNIFSVDGKFQVKEQTVAMCNKNYKNLKIFRSVIQNIECSQFKEKMNNKYNYSIKNLESFKNVKIEDKLKISEEKYYKGFYEFEMLDNQRLSKIPKSIKKMKDNPIIVCESLLKPYEMIFPRRDPIGTFKGSLVFYRQNVKVLKSERQLERMGKVPDGKPSAIVKNIKLYAEWNSKDIEVTELSKDKNTMKFLHKNHIPKNCFYSKNRLSVNVCKKLELQYRETFIGYNYTGPIIEGVFIEKKYLIPFYIAFENLKFFINKITLIKNSKRKYKLWNKLIKRTEKYLEIKKNI</sequence>
<dbReference type="OMA" id="IPCRIYF"/>
<proteinExistence type="predicted"/>
<dbReference type="InterPro" id="IPR004583">
    <property type="entry name" value="DNA_repair_Rad4"/>
</dbReference>
<dbReference type="STRING" id="1358809.S7XTE6"/>
<organism evidence="2 3">
    <name type="scientific">Spraguea lophii (strain 42_110)</name>
    <name type="common">Microsporidian parasite</name>
    <dbReference type="NCBI Taxonomy" id="1358809"/>
    <lineage>
        <taxon>Eukaryota</taxon>
        <taxon>Fungi</taxon>
        <taxon>Fungi incertae sedis</taxon>
        <taxon>Microsporidia</taxon>
        <taxon>Spragueidae</taxon>
        <taxon>Spraguea</taxon>
    </lineage>
</organism>
<gene>
    <name evidence="2" type="ORF">SLOPH_301</name>
</gene>
<evidence type="ECO:0000313" key="3">
    <source>
        <dbReference type="Proteomes" id="UP000014978"/>
    </source>
</evidence>
<dbReference type="InterPro" id="IPR018326">
    <property type="entry name" value="Rad4_beta-hairpin_dom1"/>
</dbReference>
<dbReference type="GO" id="GO:0003697">
    <property type="term" value="F:single-stranded DNA binding"/>
    <property type="evidence" value="ECO:0007669"/>
    <property type="project" value="TreeGrafter"/>
</dbReference>
<dbReference type="GO" id="GO:0006289">
    <property type="term" value="P:nucleotide-excision repair"/>
    <property type="evidence" value="ECO:0007669"/>
    <property type="project" value="InterPro"/>
</dbReference>
<dbReference type="GO" id="GO:0005737">
    <property type="term" value="C:cytoplasm"/>
    <property type="evidence" value="ECO:0007669"/>
    <property type="project" value="TreeGrafter"/>
</dbReference>
<comment type="caution">
    <text evidence="2">The sequence shown here is derived from an EMBL/GenBank/DDBJ whole genome shotgun (WGS) entry which is preliminary data.</text>
</comment>
<dbReference type="Pfam" id="PF10403">
    <property type="entry name" value="BHD_1"/>
    <property type="match status" value="1"/>
</dbReference>
<dbReference type="EMBL" id="ATCN01000381">
    <property type="protein sequence ID" value="EPR79158.1"/>
    <property type="molecule type" value="Genomic_DNA"/>
</dbReference>
<accession>S7XTE6</accession>
<dbReference type="Proteomes" id="UP000014978">
    <property type="component" value="Unassembled WGS sequence"/>
</dbReference>
<evidence type="ECO:0000313" key="2">
    <source>
        <dbReference type="EMBL" id="EPR79158.1"/>
    </source>
</evidence>
<protein>
    <submittedName>
        <fullName evidence="2">DNA repair protein RAD4</fullName>
    </submittedName>
</protein>
<dbReference type="PANTHER" id="PTHR12135:SF0">
    <property type="entry name" value="DNA REPAIR PROTEIN COMPLEMENTING XP-C CELLS"/>
    <property type="match status" value="1"/>
</dbReference>
<dbReference type="GO" id="GO:0000111">
    <property type="term" value="C:nucleotide-excision repair factor 2 complex"/>
    <property type="evidence" value="ECO:0007669"/>
    <property type="project" value="TreeGrafter"/>
</dbReference>
<dbReference type="GO" id="GO:0006298">
    <property type="term" value="P:mismatch repair"/>
    <property type="evidence" value="ECO:0007669"/>
    <property type="project" value="TreeGrafter"/>
</dbReference>
<dbReference type="InParanoid" id="S7XTE6"/>
<dbReference type="VEuPathDB" id="MicrosporidiaDB:SLOPH_301"/>